<reference evidence="2" key="1">
    <citation type="submission" date="2022-11" db="UniProtKB">
        <authorList>
            <consortium name="WormBaseParasite"/>
        </authorList>
    </citation>
    <scope>IDENTIFICATION</scope>
</reference>
<sequence length="164" mass="18658">MGQLIGPSHNSLISTTESNDISTHHYVKGSIVKNDEEPGQVSFEITEDYRREKAKLKQQQKNGNNDATTTTTTTTSTIPATQPKVIKKLVDLEAMIAQLMEYNGLVKPETLERQLDNRRRRQENNGYVRISERLDVIFMTFFLFAVTIPVAYLFICMWVSVADS</sequence>
<name>A0AC34GVF7_9BILA</name>
<dbReference type="Proteomes" id="UP000887579">
    <property type="component" value="Unplaced"/>
</dbReference>
<protein>
    <submittedName>
        <fullName evidence="2">Uncharacterized protein</fullName>
    </submittedName>
</protein>
<accession>A0AC34GVF7</accession>
<organism evidence="1 2">
    <name type="scientific">Panagrolaimus sp. ES5</name>
    <dbReference type="NCBI Taxonomy" id="591445"/>
    <lineage>
        <taxon>Eukaryota</taxon>
        <taxon>Metazoa</taxon>
        <taxon>Ecdysozoa</taxon>
        <taxon>Nematoda</taxon>
        <taxon>Chromadorea</taxon>
        <taxon>Rhabditida</taxon>
        <taxon>Tylenchina</taxon>
        <taxon>Panagrolaimomorpha</taxon>
        <taxon>Panagrolaimoidea</taxon>
        <taxon>Panagrolaimidae</taxon>
        <taxon>Panagrolaimus</taxon>
    </lineage>
</organism>
<evidence type="ECO:0000313" key="2">
    <source>
        <dbReference type="WBParaSite" id="ES5_v2.g8941.t1"/>
    </source>
</evidence>
<dbReference type="WBParaSite" id="ES5_v2.g8941.t1">
    <property type="protein sequence ID" value="ES5_v2.g8941.t1"/>
    <property type="gene ID" value="ES5_v2.g8941"/>
</dbReference>
<evidence type="ECO:0000313" key="1">
    <source>
        <dbReference type="Proteomes" id="UP000887579"/>
    </source>
</evidence>
<proteinExistence type="predicted"/>